<keyword evidence="1" id="KW-1133">Transmembrane helix</keyword>
<dbReference type="Pfam" id="PF14256">
    <property type="entry name" value="YwiC"/>
    <property type="match status" value="1"/>
</dbReference>
<feature type="transmembrane region" description="Helical" evidence="1">
    <location>
        <begin position="157"/>
        <end position="181"/>
    </location>
</feature>
<dbReference type="RefSeq" id="WP_106289319.1">
    <property type="nucleotide sequence ID" value="NZ_CAWNTC010000084.1"/>
</dbReference>
<keyword evidence="3" id="KW-1185">Reference proteome</keyword>
<feature type="transmembrane region" description="Helical" evidence="1">
    <location>
        <begin position="132"/>
        <end position="151"/>
    </location>
</feature>
<name>A0A2T1C1S3_9CYAN</name>
<reference evidence="2 3" key="2">
    <citation type="submission" date="2018-03" db="EMBL/GenBank/DDBJ databases">
        <title>The ancient ancestry and fast evolution of plastids.</title>
        <authorList>
            <person name="Moore K.R."/>
            <person name="Magnabosco C."/>
            <person name="Momper L."/>
            <person name="Gold D.A."/>
            <person name="Bosak T."/>
            <person name="Fournier G.P."/>
        </authorList>
    </citation>
    <scope>NUCLEOTIDE SEQUENCE [LARGE SCALE GENOMIC DNA]</scope>
    <source>
        <strain evidence="2 3">CCAP 1448/3</strain>
    </source>
</reference>
<comment type="caution">
    <text evidence="2">The sequence shown here is derived from an EMBL/GenBank/DDBJ whole genome shotgun (WGS) entry which is preliminary data.</text>
</comment>
<gene>
    <name evidence="2" type="ORF">C7B64_14210</name>
</gene>
<dbReference type="EMBL" id="PVWJ01000068">
    <property type="protein sequence ID" value="PSB02226.1"/>
    <property type="molecule type" value="Genomic_DNA"/>
</dbReference>
<evidence type="ECO:0000313" key="2">
    <source>
        <dbReference type="EMBL" id="PSB02226.1"/>
    </source>
</evidence>
<organism evidence="2 3">
    <name type="scientific">Merismopedia glauca CCAP 1448/3</name>
    <dbReference type="NCBI Taxonomy" id="1296344"/>
    <lineage>
        <taxon>Bacteria</taxon>
        <taxon>Bacillati</taxon>
        <taxon>Cyanobacteriota</taxon>
        <taxon>Cyanophyceae</taxon>
        <taxon>Synechococcales</taxon>
        <taxon>Merismopediaceae</taxon>
        <taxon>Merismopedia</taxon>
    </lineage>
</organism>
<proteinExistence type="predicted"/>
<accession>A0A2T1C1S3</accession>
<feature type="transmembrane region" description="Helical" evidence="1">
    <location>
        <begin position="193"/>
        <end position="211"/>
    </location>
</feature>
<feature type="transmembrane region" description="Helical" evidence="1">
    <location>
        <begin position="244"/>
        <end position="269"/>
    </location>
</feature>
<keyword evidence="1" id="KW-0472">Membrane</keyword>
<evidence type="ECO:0000313" key="3">
    <source>
        <dbReference type="Proteomes" id="UP000238762"/>
    </source>
</evidence>
<evidence type="ECO:0000256" key="1">
    <source>
        <dbReference type="SAM" id="Phobius"/>
    </source>
</evidence>
<feature type="transmembrane region" description="Helical" evidence="1">
    <location>
        <begin position="26"/>
        <end position="45"/>
    </location>
</feature>
<evidence type="ECO:0008006" key="4">
    <source>
        <dbReference type="Google" id="ProtNLM"/>
    </source>
</evidence>
<dbReference type="AlphaFoldDB" id="A0A2T1C1S3"/>
<reference evidence="2 3" key="1">
    <citation type="submission" date="2018-02" db="EMBL/GenBank/DDBJ databases">
        <authorList>
            <person name="Cohen D.B."/>
            <person name="Kent A.D."/>
        </authorList>
    </citation>
    <scope>NUCLEOTIDE SEQUENCE [LARGE SCALE GENOMIC DNA]</scope>
    <source>
        <strain evidence="2 3">CCAP 1448/3</strain>
    </source>
</reference>
<dbReference type="OrthoDB" id="509218at2"/>
<keyword evidence="1" id="KW-0812">Transmembrane</keyword>
<protein>
    <recommendedName>
        <fullName evidence="4">YwiC-like family protein</fullName>
    </recommendedName>
</protein>
<feature type="transmembrane region" description="Helical" evidence="1">
    <location>
        <begin position="80"/>
        <end position="101"/>
    </location>
</feature>
<feature type="transmembrane region" description="Helical" evidence="1">
    <location>
        <begin position="217"/>
        <end position="237"/>
    </location>
</feature>
<dbReference type="Proteomes" id="UP000238762">
    <property type="component" value="Unassembled WGS sequence"/>
</dbReference>
<sequence length="271" mass="29891">MKLSHFPTSQWQLPPIYRPTLSPEHGVYVVLLISLVTGAAAAQQWTWMTTLALICAFCSFQAEHPLVLQIKQRKTWKPRFLLWGGVYGSIALAIALALVWVQGIDLIWIYLGAIAALVVDLVSVWHRQQKSIANELITFAGVCLAAPLAYLATTGAIANPIIGLWLLDTLFFSSTIFTVKLRKKPPISSLNAVIYHLIATLIIIGLYYLGWLSLVTATAWGVALLKFSSILVGQNWYRQAPIKYVALLETCSALLFLVIVAISLLPAYLAT</sequence>
<feature type="transmembrane region" description="Helical" evidence="1">
    <location>
        <begin position="107"/>
        <end position="125"/>
    </location>
</feature>
<dbReference type="InterPro" id="IPR025576">
    <property type="entry name" value="YwiC"/>
</dbReference>